<evidence type="ECO:0000313" key="3">
    <source>
        <dbReference type="Proteomes" id="UP000799764"/>
    </source>
</evidence>
<gene>
    <name evidence="2" type="ORF">P171DRAFT_194050</name>
</gene>
<name>A0A9P4PUG7_9PLEO</name>
<dbReference type="Proteomes" id="UP000799764">
    <property type="component" value="Unassembled WGS sequence"/>
</dbReference>
<proteinExistence type="predicted"/>
<dbReference type="OrthoDB" id="10589078at2759"/>
<feature type="compositionally biased region" description="Polar residues" evidence="1">
    <location>
        <begin position="70"/>
        <end position="81"/>
    </location>
</feature>
<feature type="compositionally biased region" description="Basic and acidic residues" evidence="1">
    <location>
        <begin position="49"/>
        <end position="69"/>
    </location>
</feature>
<organism evidence="2 3">
    <name type="scientific">Karstenula rhodostoma CBS 690.94</name>
    <dbReference type="NCBI Taxonomy" id="1392251"/>
    <lineage>
        <taxon>Eukaryota</taxon>
        <taxon>Fungi</taxon>
        <taxon>Dikarya</taxon>
        <taxon>Ascomycota</taxon>
        <taxon>Pezizomycotina</taxon>
        <taxon>Dothideomycetes</taxon>
        <taxon>Pleosporomycetidae</taxon>
        <taxon>Pleosporales</taxon>
        <taxon>Massarineae</taxon>
        <taxon>Didymosphaeriaceae</taxon>
        <taxon>Karstenula</taxon>
    </lineage>
</organism>
<evidence type="ECO:0000256" key="1">
    <source>
        <dbReference type="SAM" id="MobiDB-lite"/>
    </source>
</evidence>
<sequence length="205" mass="22476">MQVPSSNPTSSRLPPTMWLVGSCARAVRDGDELTFHAPLQIAGGSPKAELGDTRQRGQSDGEQRQEMYRSSKQQSSLNSDRGGQGVGTCREDSEQTQAWRHTVAAANRERLAPGIIRARMSRTAASGEPPKHTRGMCGFTVSGQRRPRICVGLSCSPQHAVFCPDEALSHTHEVEVRIFAWANFAATTLDTKSSRWDKTARAHYV</sequence>
<protein>
    <submittedName>
        <fullName evidence="2">Uncharacterized protein</fullName>
    </submittedName>
</protein>
<evidence type="ECO:0000313" key="2">
    <source>
        <dbReference type="EMBL" id="KAF2449478.1"/>
    </source>
</evidence>
<reference evidence="2" key="1">
    <citation type="journal article" date="2020" name="Stud. Mycol.">
        <title>101 Dothideomycetes genomes: a test case for predicting lifestyles and emergence of pathogens.</title>
        <authorList>
            <person name="Haridas S."/>
            <person name="Albert R."/>
            <person name="Binder M."/>
            <person name="Bloem J."/>
            <person name="Labutti K."/>
            <person name="Salamov A."/>
            <person name="Andreopoulos B."/>
            <person name="Baker S."/>
            <person name="Barry K."/>
            <person name="Bills G."/>
            <person name="Bluhm B."/>
            <person name="Cannon C."/>
            <person name="Castanera R."/>
            <person name="Culley D."/>
            <person name="Daum C."/>
            <person name="Ezra D."/>
            <person name="Gonzalez J."/>
            <person name="Henrissat B."/>
            <person name="Kuo A."/>
            <person name="Liang C."/>
            <person name="Lipzen A."/>
            <person name="Lutzoni F."/>
            <person name="Magnuson J."/>
            <person name="Mondo S."/>
            <person name="Nolan M."/>
            <person name="Ohm R."/>
            <person name="Pangilinan J."/>
            <person name="Park H.-J."/>
            <person name="Ramirez L."/>
            <person name="Alfaro M."/>
            <person name="Sun H."/>
            <person name="Tritt A."/>
            <person name="Yoshinaga Y."/>
            <person name="Zwiers L.-H."/>
            <person name="Turgeon B."/>
            <person name="Goodwin S."/>
            <person name="Spatafora J."/>
            <person name="Crous P."/>
            <person name="Grigoriev I."/>
        </authorList>
    </citation>
    <scope>NUCLEOTIDE SEQUENCE</scope>
    <source>
        <strain evidence="2">CBS 690.94</strain>
    </source>
</reference>
<comment type="caution">
    <text evidence="2">The sequence shown here is derived from an EMBL/GenBank/DDBJ whole genome shotgun (WGS) entry which is preliminary data.</text>
</comment>
<dbReference type="EMBL" id="MU001494">
    <property type="protein sequence ID" value="KAF2449478.1"/>
    <property type="molecule type" value="Genomic_DNA"/>
</dbReference>
<dbReference type="AlphaFoldDB" id="A0A9P4PUG7"/>
<keyword evidence="3" id="KW-1185">Reference proteome</keyword>
<feature type="region of interest" description="Disordered" evidence="1">
    <location>
        <begin position="39"/>
        <end position="98"/>
    </location>
</feature>
<accession>A0A9P4PUG7</accession>